<dbReference type="SUPFAM" id="SSF56925">
    <property type="entry name" value="OMPA-like"/>
    <property type="match status" value="1"/>
</dbReference>
<dbReference type="Gene3D" id="2.40.160.20">
    <property type="match status" value="1"/>
</dbReference>
<keyword evidence="1" id="KW-0732">Signal</keyword>
<accession>A0A8I1W5B0</accession>
<evidence type="ECO:0000256" key="1">
    <source>
        <dbReference type="SAM" id="SignalP"/>
    </source>
</evidence>
<feature type="chain" id="PRO_5034462899" description="Outer membrane protein beta-barrel domain-containing protein" evidence="1">
    <location>
        <begin position="39"/>
        <end position="281"/>
    </location>
</feature>
<dbReference type="RefSeq" id="WP_207541387.1">
    <property type="nucleotide sequence ID" value="NZ_JAFNAA010000001.1"/>
</dbReference>
<sequence length="281" mass="30717">MASTTKTAIGVATSTGKKAFCCGVMVLSSSFLAPTVLAAGSEASTPQWHYELTPYIWAVGQDGKVGIAEGPGNGQQFEQSFSDIWDRMDMAGMAAFEARYDRWGVMLDAIYLRISDQATLSGPRGLVDIDADGKVTQQQYAVAGYYRMLDEQTKVDAVAGLRYNIINWDASATLTSPLLPDVSVTPTTSERKRWVDPYVGIRVLHDFVNYNQWSVTGYADVGGSGSGSDLTWQMIGSVNYAFSPTLQGRFGYRYFSIDYDRDGFVYDVATSGVYVGLGFAW</sequence>
<evidence type="ECO:0000313" key="3">
    <source>
        <dbReference type="Proteomes" id="UP000664658"/>
    </source>
</evidence>
<evidence type="ECO:0008006" key="4">
    <source>
        <dbReference type="Google" id="ProtNLM"/>
    </source>
</evidence>
<evidence type="ECO:0000313" key="2">
    <source>
        <dbReference type="EMBL" id="MBO1106687.1"/>
    </source>
</evidence>
<dbReference type="Proteomes" id="UP000664658">
    <property type="component" value="Unassembled WGS sequence"/>
</dbReference>
<name>A0A8I1W5B0_PLESH</name>
<dbReference type="AlphaFoldDB" id="A0A8I1W5B0"/>
<dbReference type="EMBL" id="JAFNAA010000001">
    <property type="protein sequence ID" value="MBO1106687.1"/>
    <property type="molecule type" value="Genomic_DNA"/>
</dbReference>
<organism evidence="2 3">
    <name type="scientific">Plesiomonas shigelloides</name>
    <name type="common">Aeromonas shigelloides</name>
    <dbReference type="NCBI Taxonomy" id="703"/>
    <lineage>
        <taxon>Bacteria</taxon>
        <taxon>Pseudomonadati</taxon>
        <taxon>Pseudomonadota</taxon>
        <taxon>Gammaproteobacteria</taxon>
        <taxon>Enterobacterales</taxon>
        <taxon>Enterobacteriaceae</taxon>
        <taxon>Plesiomonas</taxon>
    </lineage>
</organism>
<comment type="caution">
    <text evidence="2">The sequence shown here is derived from an EMBL/GenBank/DDBJ whole genome shotgun (WGS) entry which is preliminary data.</text>
</comment>
<dbReference type="InterPro" id="IPR011250">
    <property type="entry name" value="OMP/PagP_B-barrel"/>
</dbReference>
<feature type="signal peptide" evidence="1">
    <location>
        <begin position="1"/>
        <end position="38"/>
    </location>
</feature>
<reference evidence="2" key="1">
    <citation type="submission" date="2021-03" db="EMBL/GenBank/DDBJ databases">
        <title>Plesiomonas shigelloides zfcc0051, isolated from zebrafish feces.</title>
        <authorList>
            <person name="Vanderhoek Z."/>
            <person name="Gaulke C."/>
        </authorList>
    </citation>
    <scope>NUCLEOTIDE SEQUENCE</scope>
    <source>
        <strain evidence="2">Zfcc0051</strain>
    </source>
</reference>
<proteinExistence type="predicted"/>
<gene>
    <name evidence="2" type="ORF">J2R62_00370</name>
</gene>
<protein>
    <recommendedName>
        <fullName evidence="4">Outer membrane protein beta-barrel domain-containing protein</fullName>
    </recommendedName>
</protein>